<gene>
    <name evidence="2" type="ORF">NST17_02515</name>
</gene>
<dbReference type="EMBL" id="JBBYAK010000001">
    <property type="protein sequence ID" value="MEL3956098.1"/>
    <property type="molecule type" value="Genomic_DNA"/>
</dbReference>
<protein>
    <recommendedName>
        <fullName evidence="1">Glycerol uptake operon antiterminator regulatory protein</fullName>
    </recommendedName>
</protein>
<keyword evidence="1" id="KW-0319">Glycerol metabolism</keyword>
<dbReference type="PANTHER" id="PTHR35787">
    <property type="entry name" value="GLYCEROL UPTAKE OPERON ANTITERMINATOR REGULATORY PROTEIN"/>
    <property type="match status" value="1"/>
</dbReference>
<dbReference type="RefSeq" id="WP_251241668.1">
    <property type="nucleotide sequence ID" value="NZ_CP163263.1"/>
</dbReference>
<evidence type="ECO:0000256" key="1">
    <source>
        <dbReference type="PIRNR" id="PIRNR016897"/>
    </source>
</evidence>
<dbReference type="InterPro" id="IPR013785">
    <property type="entry name" value="Aldolase_TIM"/>
</dbReference>
<dbReference type="SUPFAM" id="SSF110391">
    <property type="entry name" value="GlpP-like"/>
    <property type="match status" value="1"/>
</dbReference>
<dbReference type="PANTHER" id="PTHR35787:SF1">
    <property type="entry name" value="GLYCEROL UPTAKE OPERON ANTITERMINATOR REGULATORY PROTEIN"/>
    <property type="match status" value="1"/>
</dbReference>
<dbReference type="Pfam" id="PF04309">
    <property type="entry name" value="G3P_antiterm"/>
    <property type="match status" value="1"/>
</dbReference>
<sequence>MGEFHIIPSIRKIKYLPYALSLNHKYIYLSDIHLGNLQGFVKLCHDAKKRVIVNMDLVGGLEPNTIGIKLLKQLYKVDIVIGRGSSKVNMAKATGLDTIQRIVLEDSIALETSEKYINDTKSDFIELRPGIYGLKYLHELKKIRNVPFILSGFINSEQAIFEAKNVGFFGITTSEQSLWNVKTK</sequence>
<organism evidence="2 3">
    <name type="scientific">Caldifermentibacillus hisashii</name>
    <dbReference type="NCBI Taxonomy" id="996558"/>
    <lineage>
        <taxon>Bacteria</taxon>
        <taxon>Bacillati</taxon>
        <taxon>Bacillota</taxon>
        <taxon>Bacilli</taxon>
        <taxon>Bacillales</taxon>
        <taxon>Bacillaceae</taxon>
        <taxon>Caldifermentibacillus</taxon>
    </lineage>
</organism>
<keyword evidence="1" id="KW-0804">Transcription</keyword>
<accession>A0ABU9JTF0</accession>
<proteinExistence type="predicted"/>
<evidence type="ECO:0000313" key="2">
    <source>
        <dbReference type="EMBL" id="MEL3956098.1"/>
    </source>
</evidence>
<evidence type="ECO:0000313" key="3">
    <source>
        <dbReference type="Proteomes" id="UP001459714"/>
    </source>
</evidence>
<reference evidence="2 3" key="1">
    <citation type="submission" date="2024-03" db="EMBL/GenBank/DDBJ databases">
        <title>Bacilli Hybrid Assemblies.</title>
        <authorList>
            <person name="Kovac J."/>
        </authorList>
    </citation>
    <scope>NUCLEOTIDE SEQUENCE [LARGE SCALE GENOMIC DNA]</scope>
    <source>
        <strain evidence="2 3">FSL M8-0022</strain>
    </source>
</reference>
<dbReference type="Proteomes" id="UP001459714">
    <property type="component" value="Unassembled WGS sequence"/>
</dbReference>
<keyword evidence="1" id="KW-0805">Transcription regulation</keyword>
<comment type="function">
    <text evidence="1">Regulates expression of the glpD operon. In the presence of glycerol 3-phosphate (G3P) causes antitermination of transcription of glpD at the inverted repeat of the leader region to enhance its transcription. Binds and stabilizes glpD leader mRNA.</text>
</comment>
<keyword evidence="3" id="KW-1185">Reference proteome</keyword>
<keyword evidence="1" id="KW-0694">RNA-binding</keyword>
<dbReference type="Gene3D" id="3.20.20.70">
    <property type="entry name" value="Aldolase class I"/>
    <property type="match status" value="1"/>
</dbReference>
<dbReference type="InterPro" id="IPR006699">
    <property type="entry name" value="GlpP"/>
</dbReference>
<dbReference type="PIRSF" id="PIRSF016897">
    <property type="entry name" value="GlpP"/>
    <property type="match status" value="1"/>
</dbReference>
<name>A0ABU9JTF0_9BACI</name>
<comment type="caution">
    <text evidence="2">The sequence shown here is derived from an EMBL/GenBank/DDBJ whole genome shotgun (WGS) entry which is preliminary data.</text>
</comment>